<evidence type="ECO:0000259" key="1">
    <source>
        <dbReference type="Pfam" id="PF01408"/>
    </source>
</evidence>
<dbReference type="Proteomes" id="UP000824164">
    <property type="component" value="Unassembled WGS sequence"/>
</dbReference>
<gene>
    <name evidence="3" type="ORF">IAB63_05250</name>
</gene>
<evidence type="ECO:0000313" key="4">
    <source>
        <dbReference type="Proteomes" id="UP000824164"/>
    </source>
</evidence>
<dbReference type="InterPro" id="IPR000683">
    <property type="entry name" value="Gfo/Idh/MocA-like_OxRdtase_N"/>
</dbReference>
<organism evidence="3 4">
    <name type="scientific">Candidatus Onthocola gallistercoris</name>
    <dbReference type="NCBI Taxonomy" id="2840876"/>
    <lineage>
        <taxon>Bacteria</taxon>
        <taxon>Bacillati</taxon>
        <taxon>Bacillota</taxon>
        <taxon>Bacilli</taxon>
        <taxon>Candidatus Onthocola</taxon>
    </lineage>
</organism>
<dbReference type="PANTHER" id="PTHR43054">
    <property type="match status" value="1"/>
</dbReference>
<dbReference type="InterPro" id="IPR055170">
    <property type="entry name" value="GFO_IDH_MocA-like_dom"/>
</dbReference>
<reference evidence="3" key="1">
    <citation type="submission" date="2020-10" db="EMBL/GenBank/DDBJ databases">
        <authorList>
            <person name="Gilroy R."/>
        </authorList>
    </citation>
    <scope>NUCLEOTIDE SEQUENCE</scope>
    <source>
        <strain evidence="3">CHK187-14744</strain>
    </source>
</reference>
<protein>
    <submittedName>
        <fullName evidence="3">Gfo/Idh/MocA family oxidoreductase</fullName>
    </submittedName>
</protein>
<name>A0A9D1HG65_9FIRM</name>
<dbReference type="PANTHER" id="PTHR43054:SF1">
    <property type="entry name" value="SCYLLO-INOSITOL 2-DEHYDROGENASE (NADP(+)) IOLU"/>
    <property type="match status" value="1"/>
</dbReference>
<proteinExistence type="predicted"/>
<feature type="domain" description="Gfo/Idh/MocA-like oxidoreductase N-terminal" evidence="1">
    <location>
        <begin position="1"/>
        <end position="116"/>
    </location>
</feature>
<comment type="caution">
    <text evidence="3">The sequence shown here is derived from an EMBL/GenBank/DDBJ whole genome shotgun (WGS) entry which is preliminary data.</text>
</comment>
<feature type="domain" description="GFO/IDH/MocA-like oxidoreductase" evidence="2">
    <location>
        <begin position="139"/>
        <end position="246"/>
    </location>
</feature>
<dbReference type="Gene3D" id="3.40.50.720">
    <property type="entry name" value="NAD(P)-binding Rossmann-like Domain"/>
    <property type="match status" value="1"/>
</dbReference>
<dbReference type="AlphaFoldDB" id="A0A9D1HG65"/>
<dbReference type="EMBL" id="DVLT01000037">
    <property type="protein sequence ID" value="HIU02639.1"/>
    <property type="molecule type" value="Genomic_DNA"/>
</dbReference>
<dbReference type="SUPFAM" id="SSF55347">
    <property type="entry name" value="Glyceraldehyde-3-phosphate dehydrogenase-like, C-terminal domain"/>
    <property type="match status" value="1"/>
</dbReference>
<dbReference type="Pfam" id="PF22725">
    <property type="entry name" value="GFO_IDH_MocA_C3"/>
    <property type="match status" value="1"/>
</dbReference>
<dbReference type="Pfam" id="PF01408">
    <property type="entry name" value="GFO_IDH_MocA"/>
    <property type="match status" value="1"/>
</dbReference>
<dbReference type="GO" id="GO:0000166">
    <property type="term" value="F:nucleotide binding"/>
    <property type="evidence" value="ECO:0007669"/>
    <property type="project" value="InterPro"/>
</dbReference>
<dbReference type="Gene3D" id="3.30.360.10">
    <property type="entry name" value="Dihydrodipicolinate Reductase, domain 2"/>
    <property type="match status" value="1"/>
</dbReference>
<accession>A0A9D1HG65</accession>
<dbReference type="SUPFAM" id="SSF51735">
    <property type="entry name" value="NAD(P)-binding Rossmann-fold domains"/>
    <property type="match status" value="1"/>
</dbReference>
<dbReference type="InterPro" id="IPR036291">
    <property type="entry name" value="NAD(P)-bd_dom_sf"/>
</dbReference>
<reference evidence="3" key="2">
    <citation type="journal article" date="2021" name="PeerJ">
        <title>Extensive microbial diversity within the chicken gut microbiome revealed by metagenomics and culture.</title>
        <authorList>
            <person name="Gilroy R."/>
            <person name="Ravi A."/>
            <person name="Getino M."/>
            <person name="Pursley I."/>
            <person name="Horton D.L."/>
            <person name="Alikhan N.F."/>
            <person name="Baker D."/>
            <person name="Gharbi K."/>
            <person name="Hall N."/>
            <person name="Watson M."/>
            <person name="Adriaenssens E.M."/>
            <person name="Foster-Nyarko E."/>
            <person name="Jarju S."/>
            <person name="Secka A."/>
            <person name="Antonio M."/>
            <person name="Oren A."/>
            <person name="Chaudhuri R.R."/>
            <person name="La Ragione R."/>
            <person name="Hildebrand F."/>
            <person name="Pallen M.J."/>
        </authorList>
    </citation>
    <scope>NUCLEOTIDE SEQUENCE</scope>
    <source>
        <strain evidence="3">CHK187-14744</strain>
    </source>
</reference>
<evidence type="ECO:0000313" key="3">
    <source>
        <dbReference type="EMBL" id="HIU02639.1"/>
    </source>
</evidence>
<sequence length="331" mass="37159">MKVGIAGAGTIVPDFLKAAEKVADLKVEAICATRRSADRLKIMAGQYGIPKVYGDYDNMLEDEELDVIYVAVPNSLHYTFSKKALKKGKSVICEKPFCSCYEEGIELADLARREGLWMFEAISNQYFPNYAKVKEGLERLGPIRLVDMNFSQYSRRYDDFKNGEIHPVFDPEKSGGVLMDLNVYNIHFVTGLFGAPDQVDYHANIQKGIDTSGVLILTYPGFICTLAAAKDSSSEARINIQGEKGYMISDCKANAFEHFSWKEKGAGEPVHFALNREKERLYDELKAFTDMILSGDRKSHEQQLDHSLMVQKILDEARRQAGIKIAGRQAD</sequence>
<evidence type="ECO:0000259" key="2">
    <source>
        <dbReference type="Pfam" id="PF22725"/>
    </source>
</evidence>